<gene>
    <name evidence="2" type="ORF">Athai_20840</name>
</gene>
<organism evidence="2 3">
    <name type="scientific">Actinocatenispora thailandica</name>
    <dbReference type="NCBI Taxonomy" id="227318"/>
    <lineage>
        <taxon>Bacteria</taxon>
        <taxon>Bacillati</taxon>
        <taxon>Actinomycetota</taxon>
        <taxon>Actinomycetes</taxon>
        <taxon>Micromonosporales</taxon>
        <taxon>Micromonosporaceae</taxon>
        <taxon>Actinocatenispora</taxon>
    </lineage>
</organism>
<name>A0A7R7HWB9_9ACTN</name>
<feature type="compositionally biased region" description="Low complexity" evidence="1">
    <location>
        <begin position="35"/>
        <end position="73"/>
    </location>
</feature>
<protein>
    <submittedName>
        <fullName evidence="2">Uncharacterized protein</fullName>
    </submittedName>
</protein>
<evidence type="ECO:0000313" key="3">
    <source>
        <dbReference type="Proteomes" id="UP000611640"/>
    </source>
</evidence>
<dbReference type="EMBL" id="AP023355">
    <property type="protein sequence ID" value="BCJ34581.1"/>
    <property type="molecule type" value="Genomic_DNA"/>
</dbReference>
<keyword evidence="3" id="KW-1185">Reference proteome</keyword>
<dbReference type="KEGG" id="atl:Athai_20840"/>
<accession>A0A7R7HWB9</accession>
<proteinExistence type="predicted"/>
<reference evidence="2 3" key="1">
    <citation type="submission" date="2020-08" db="EMBL/GenBank/DDBJ databases">
        <title>Whole genome shotgun sequence of Actinocatenispora thailandica NBRC 105041.</title>
        <authorList>
            <person name="Komaki H."/>
            <person name="Tamura T."/>
        </authorList>
    </citation>
    <scope>NUCLEOTIDE SEQUENCE [LARGE SCALE GENOMIC DNA]</scope>
    <source>
        <strain evidence="2 3">NBRC 105041</strain>
    </source>
</reference>
<evidence type="ECO:0000256" key="1">
    <source>
        <dbReference type="SAM" id="MobiDB-lite"/>
    </source>
</evidence>
<dbReference type="Proteomes" id="UP000611640">
    <property type="component" value="Chromosome"/>
</dbReference>
<evidence type="ECO:0000313" key="2">
    <source>
        <dbReference type="EMBL" id="BCJ34581.1"/>
    </source>
</evidence>
<sequence length="146" mass="15040">MDRPLARSVVARGAATPPRWPGGVAPGPEHPSVKSPAASRTRRSAANTASRSDAASASRPNPAAISSSVASAATRRPGPVIAASTPRPSVGLRRRVTRPCPTSRSTMFVALVGCTINRSPITRIGSSPSRLKDSSTSASYRAKVNS</sequence>
<feature type="region of interest" description="Disordered" evidence="1">
    <location>
        <begin position="1"/>
        <end position="98"/>
    </location>
</feature>
<feature type="region of interest" description="Disordered" evidence="1">
    <location>
        <begin position="119"/>
        <end position="146"/>
    </location>
</feature>
<dbReference type="AlphaFoldDB" id="A0A7R7HWB9"/>